<evidence type="ECO:0008006" key="4">
    <source>
        <dbReference type="Google" id="ProtNLM"/>
    </source>
</evidence>
<comment type="caution">
    <text evidence="2">The sequence shown here is derived from an EMBL/GenBank/DDBJ whole genome shotgun (WGS) entry which is preliminary data.</text>
</comment>
<protein>
    <recommendedName>
        <fullName evidence="4">Transmembrane protein</fullName>
    </recommendedName>
</protein>
<dbReference type="EMBL" id="QPKB01000001">
    <property type="protein sequence ID" value="RWR75180.1"/>
    <property type="molecule type" value="Genomic_DNA"/>
</dbReference>
<organism evidence="2 3">
    <name type="scientific">Cinnamomum micranthum f. kanehirae</name>
    <dbReference type="NCBI Taxonomy" id="337451"/>
    <lineage>
        <taxon>Eukaryota</taxon>
        <taxon>Viridiplantae</taxon>
        <taxon>Streptophyta</taxon>
        <taxon>Embryophyta</taxon>
        <taxon>Tracheophyta</taxon>
        <taxon>Spermatophyta</taxon>
        <taxon>Magnoliopsida</taxon>
        <taxon>Magnoliidae</taxon>
        <taxon>Laurales</taxon>
        <taxon>Lauraceae</taxon>
        <taxon>Cinnamomum</taxon>
    </lineage>
</organism>
<feature type="transmembrane region" description="Helical" evidence="1">
    <location>
        <begin position="14"/>
        <end position="30"/>
    </location>
</feature>
<dbReference type="PANTHER" id="PTHR35758">
    <property type="entry name" value="TRANSMEMBRANE PROTEIN"/>
    <property type="match status" value="1"/>
</dbReference>
<dbReference type="PANTHER" id="PTHR35758:SF2">
    <property type="entry name" value="TRANSMEMBRANE PROTEIN"/>
    <property type="match status" value="1"/>
</dbReference>
<dbReference type="OrthoDB" id="1929320at2759"/>
<sequence>MVCMGVRASCTKKLVAMTLILLAVISPLYIDRKGSVELEPDDENEPGGSVPWLPLLLIFLIVAISISRLLDSRFARLDPYWIHRVGGSSCGMVAILLILALVLKCKHL</sequence>
<dbReference type="Proteomes" id="UP000283530">
    <property type="component" value="Unassembled WGS sequence"/>
</dbReference>
<name>A0A3S3N9E4_9MAGN</name>
<keyword evidence="1" id="KW-0812">Transmembrane</keyword>
<gene>
    <name evidence="2" type="ORF">CKAN_00355100</name>
</gene>
<evidence type="ECO:0000313" key="3">
    <source>
        <dbReference type="Proteomes" id="UP000283530"/>
    </source>
</evidence>
<dbReference type="AlphaFoldDB" id="A0A3S3N9E4"/>
<reference evidence="2 3" key="1">
    <citation type="journal article" date="2019" name="Nat. Plants">
        <title>Stout camphor tree genome fills gaps in understanding of flowering plant genome evolution.</title>
        <authorList>
            <person name="Chaw S.M."/>
            <person name="Liu Y.C."/>
            <person name="Wu Y.W."/>
            <person name="Wang H.Y."/>
            <person name="Lin C.I."/>
            <person name="Wu C.S."/>
            <person name="Ke H.M."/>
            <person name="Chang L.Y."/>
            <person name="Hsu C.Y."/>
            <person name="Yang H.T."/>
            <person name="Sudianto E."/>
            <person name="Hsu M.H."/>
            <person name="Wu K.P."/>
            <person name="Wang L.N."/>
            <person name="Leebens-Mack J.H."/>
            <person name="Tsai I.J."/>
        </authorList>
    </citation>
    <scope>NUCLEOTIDE SEQUENCE [LARGE SCALE GENOMIC DNA]</scope>
    <source>
        <strain evidence="3">cv. Chaw 1501</strain>
        <tissue evidence="2">Young leaves</tissue>
    </source>
</reference>
<evidence type="ECO:0000256" key="1">
    <source>
        <dbReference type="SAM" id="Phobius"/>
    </source>
</evidence>
<evidence type="ECO:0000313" key="2">
    <source>
        <dbReference type="EMBL" id="RWR75180.1"/>
    </source>
</evidence>
<keyword evidence="1" id="KW-1133">Transmembrane helix</keyword>
<accession>A0A3S3N9E4</accession>
<feature type="transmembrane region" description="Helical" evidence="1">
    <location>
        <begin position="82"/>
        <end position="103"/>
    </location>
</feature>
<proteinExistence type="predicted"/>
<feature type="transmembrane region" description="Helical" evidence="1">
    <location>
        <begin position="50"/>
        <end position="70"/>
    </location>
</feature>
<keyword evidence="3" id="KW-1185">Reference proteome</keyword>
<keyword evidence="1" id="KW-0472">Membrane</keyword>